<evidence type="ECO:0000256" key="1">
    <source>
        <dbReference type="ARBA" id="ARBA00009986"/>
    </source>
</evidence>
<evidence type="ECO:0000256" key="4">
    <source>
        <dbReference type="RuleBase" id="RU003345"/>
    </source>
</evidence>
<evidence type="ECO:0000256" key="3">
    <source>
        <dbReference type="PROSITE-ProRule" id="PRU10007"/>
    </source>
</evidence>
<dbReference type="EMBL" id="JBHSDU010000005">
    <property type="protein sequence ID" value="MFC4311616.1"/>
    <property type="molecule type" value="Genomic_DNA"/>
</dbReference>
<dbReference type="SUPFAM" id="SSF53720">
    <property type="entry name" value="ALDH-like"/>
    <property type="match status" value="1"/>
</dbReference>
<name>A0ABV8SVS9_9GAMM</name>
<dbReference type="InterPro" id="IPR029510">
    <property type="entry name" value="Ald_DH_CS_GLU"/>
</dbReference>
<dbReference type="Gene3D" id="3.40.605.10">
    <property type="entry name" value="Aldehyde Dehydrogenase, Chain A, domain 1"/>
    <property type="match status" value="1"/>
</dbReference>
<dbReference type="PANTHER" id="PTHR42804:SF1">
    <property type="entry name" value="ALDEHYDE DEHYDROGENASE-RELATED"/>
    <property type="match status" value="1"/>
</dbReference>
<organism evidence="6 7">
    <name type="scientific">Steroidobacter flavus</name>
    <dbReference type="NCBI Taxonomy" id="1842136"/>
    <lineage>
        <taxon>Bacteria</taxon>
        <taxon>Pseudomonadati</taxon>
        <taxon>Pseudomonadota</taxon>
        <taxon>Gammaproteobacteria</taxon>
        <taxon>Steroidobacterales</taxon>
        <taxon>Steroidobacteraceae</taxon>
        <taxon>Steroidobacter</taxon>
    </lineage>
</organism>
<feature type="domain" description="Aldehyde dehydrogenase" evidence="5">
    <location>
        <begin position="24"/>
        <end position="485"/>
    </location>
</feature>
<comment type="similarity">
    <text evidence="1 4">Belongs to the aldehyde dehydrogenase family.</text>
</comment>
<dbReference type="InterPro" id="IPR016163">
    <property type="entry name" value="Ald_DH_C"/>
</dbReference>
<gene>
    <name evidence="6" type="ORF">ACFPN2_21130</name>
</gene>
<dbReference type="Proteomes" id="UP001595904">
    <property type="component" value="Unassembled WGS sequence"/>
</dbReference>
<sequence>MKLNSRCDRSEVAPFVDGALTASGSRNTADVVNPSNGQRNFVIPAGCLGDVDAAVSSARRAFESGGWSAAPPSLRKKILHCFADLIALESRAFDALDAEEMGKPISERFANAQAASELMGFYAEGLDKSVGDVYTCDKASFVAQRFVPRGVVAAIVPWNFPTYASVLKLAPALAAGNSVVLKPSELSTRSAIRLAEVGIEAGLPLGVLNVVPGLGEIVGRALALHSDVDMVTFTGSTEVGKLVLQFAGQSNMKLVMAECGGKSAHIVFDDGVNLQSVADNVATMLVTNQGQICSVGSRLVVQRSIESKLLEMILVRIDQIKVGDALDPNTTFGPLASAKQCSRVMEFIEGARSDGAKLVKGGRRLLEETGGYFIEPTVFGSVVPSSRLAQEEIFGPVLSVMSFDDEVEAIEIANGTQYGLAAYVWTCDLSRGMRMVKSLRSSVRVNTGVCTGEGAGYAASHEPARQSGIGCEGGLTGMESYLRRQRIWFSHA</sequence>
<dbReference type="InterPro" id="IPR016162">
    <property type="entry name" value="Ald_DH_N"/>
</dbReference>
<dbReference type="InterPro" id="IPR015590">
    <property type="entry name" value="Aldehyde_DH_dom"/>
</dbReference>
<reference evidence="7" key="1">
    <citation type="journal article" date="2019" name="Int. J. Syst. Evol. Microbiol.">
        <title>The Global Catalogue of Microorganisms (GCM) 10K type strain sequencing project: providing services to taxonomists for standard genome sequencing and annotation.</title>
        <authorList>
            <consortium name="The Broad Institute Genomics Platform"/>
            <consortium name="The Broad Institute Genome Sequencing Center for Infectious Disease"/>
            <person name="Wu L."/>
            <person name="Ma J."/>
        </authorList>
    </citation>
    <scope>NUCLEOTIDE SEQUENCE [LARGE SCALE GENOMIC DNA]</scope>
    <source>
        <strain evidence="7">CGMCC 1.10759</strain>
    </source>
</reference>
<evidence type="ECO:0000313" key="6">
    <source>
        <dbReference type="EMBL" id="MFC4311616.1"/>
    </source>
</evidence>
<comment type="caution">
    <text evidence="6">The sequence shown here is derived from an EMBL/GenBank/DDBJ whole genome shotgun (WGS) entry which is preliminary data.</text>
</comment>
<dbReference type="InterPro" id="IPR016161">
    <property type="entry name" value="Ald_DH/histidinol_DH"/>
</dbReference>
<feature type="active site" evidence="3">
    <location>
        <position position="258"/>
    </location>
</feature>
<accession>A0ABV8SVS9</accession>
<dbReference type="Pfam" id="PF00171">
    <property type="entry name" value="Aldedh"/>
    <property type="match status" value="1"/>
</dbReference>
<dbReference type="PROSITE" id="PS00687">
    <property type="entry name" value="ALDEHYDE_DEHYDR_GLU"/>
    <property type="match status" value="1"/>
</dbReference>
<keyword evidence="2 4" id="KW-0560">Oxidoreductase</keyword>
<dbReference type="RefSeq" id="WP_380600313.1">
    <property type="nucleotide sequence ID" value="NZ_JBHSDU010000005.1"/>
</dbReference>
<proteinExistence type="inferred from homology"/>
<evidence type="ECO:0000259" key="5">
    <source>
        <dbReference type="Pfam" id="PF00171"/>
    </source>
</evidence>
<evidence type="ECO:0000256" key="2">
    <source>
        <dbReference type="ARBA" id="ARBA00023002"/>
    </source>
</evidence>
<keyword evidence="7" id="KW-1185">Reference proteome</keyword>
<evidence type="ECO:0000313" key="7">
    <source>
        <dbReference type="Proteomes" id="UP001595904"/>
    </source>
</evidence>
<dbReference type="PANTHER" id="PTHR42804">
    <property type="entry name" value="ALDEHYDE DEHYDROGENASE"/>
    <property type="match status" value="1"/>
</dbReference>
<dbReference type="Gene3D" id="3.40.309.10">
    <property type="entry name" value="Aldehyde Dehydrogenase, Chain A, domain 2"/>
    <property type="match status" value="1"/>
</dbReference>
<protein>
    <submittedName>
        <fullName evidence="6">Aldehyde dehydrogenase family protein</fullName>
    </submittedName>
</protein>